<dbReference type="AlphaFoldDB" id="A0A0M7ANK4"/>
<dbReference type="OrthoDB" id="9803476at2"/>
<protein>
    <recommendedName>
        <fullName evidence="2">Activator of Hsp90 ATPase homologue 1/2-like C-terminal domain-containing protein</fullName>
    </recommendedName>
</protein>
<dbReference type="CDD" id="cd07814">
    <property type="entry name" value="SRPBCC_CalC_Aha1-like"/>
    <property type="match status" value="1"/>
</dbReference>
<dbReference type="InterPro" id="IPR013538">
    <property type="entry name" value="ASHA1/2-like_C"/>
</dbReference>
<proteinExistence type="inferred from homology"/>
<dbReference type="RefSeq" id="WP_055118286.1">
    <property type="nucleotide sequence ID" value="NZ_CXWA01000011.1"/>
</dbReference>
<accession>A0A0M7ANK4</accession>
<dbReference type="STRING" id="311410.LA5095_04091"/>
<evidence type="ECO:0000313" key="3">
    <source>
        <dbReference type="EMBL" id="CTQ75996.1"/>
    </source>
</evidence>
<reference evidence="4" key="1">
    <citation type="submission" date="2015-07" db="EMBL/GenBank/DDBJ databases">
        <authorList>
            <person name="Rodrigo-Torres Lidia"/>
            <person name="Arahal R.David."/>
        </authorList>
    </citation>
    <scope>NUCLEOTIDE SEQUENCE [LARGE SCALE GENOMIC DNA]</scope>
    <source>
        <strain evidence="4">CECT 5096</strain>
    </source>
</reference>
<name>A0A0M7ANK4_9HYPH</name>
<comment type="similarity">
    <text evidence="1">Belongs to the AHA1 family.</text>
</comment>
<feature type="domain" description="Activator of Hsp90 ATPase homologue 1/2-like C-terminal" evidence="2">
    <location>
        <begin position="14"/>
        <end position="137"/>
    </location>
</feature>
<dbReference type="Proteomes" id="UP000049983">
    <property type="component" value="Unassembled WGS sequence"/>
</dbReference>
<evidence type="ECO:0000256" key="1">
    <source>
        <dbReference type="ARBA" id="ARBA00006817"/>
    </source>
</evidence>
<organism evidence="3 4">
    <name type="scientific">Roseibium album</name>
    <dbReference type="NCBI Taxonomy" id="311410"/>
    <lineage>
        <taxon>Bacteria</taxon>
        <taxon>Pseudomonadati</taxon>
        <taxon>Pseudomonadota</taxon>
        <taxon>Alphaproteobacteria</taxon>
        <taxon>Hyphomicrobiales</taxon>
        <taxon>Stappiaceae</taxon>
        <taxon>Roseibium</taxon>
    </lineage>
</organism>
<keyword evidence="4" id="KW-1185">Reference proteome</keyword>
<gene>
    <name evidence="3" type="ORF">LA5096_04612</name>
</gene>
<dbReference type="EMBL" id="CXWC01000012">
    <property type="protein sequence ID" value="CTQ75996.1"/>
    <property type="molecule type" value="Genomic_DNA"/>
</dbReference>
<dbReference type="Gene3D" id="3.30.530.20">
    <property type="match status" value="1"/>
</dbReference>
<dbReference type="SUPFAM" id="SSF55961">
    <property type="entry name" value="Bet v1-like"/>
    <property type="match status" value="1"/>
</dbReference>
<sequence>MSTTTITKTIFLEAPRAVVWTFLTEKEKLARWFHPAEHDLKEGADYTLLDHHGDMSRICWGKVLEMRPYDSLVYTFTVKPLKGAMTTVRWTLEDAAGGTRLTLTHEGIEQAAGEAAFMMLSALDAGWDVHFGKFREAAKIPVAA</sequence>
<evidence type="ECO:0000259" key="2">
    <source>
        <dbReference type="Pfam" id="PF08327"/>
    </source>
</evidence>
<evidence type="ECO:0000313" key="4">
    <source>
        <dbReference type="Proteomes" id="UP000049983"/>
    </source>
</evidence>
<dbReference type="InterPro" id="IPR023393">
    <property type="entry name" value="START-like_dom_sf"/>
</dbReference>
<dbReference type="Pfam" id="PF08327">
    <property type="entry name" value="AHSA1"/>
    <property type="match status" value="1"/>
</dbReference>
<dbReference type="GeneID" id="97671897"/>